<feature type="transmembrane region" description="Helical" evidence="1">
    <location>
        <begin position="6"/>
        <end position="28"/>
    </location>
</feature>
<organism evidence="2 3">
    <name type="scientific">Saccharicrinis fermentans DSM 9555 = JCM 21142</name>
    <dbReference type="NCBI Taxonomy" id="869213"/>
    <lineage>
        <taxon>Bacteria</taxon>
        <taxon>Pseudomonadati</taxon>
        <taxon>Bacteroidota</taxon>
        <taxon>Bacteroidia</taxon>
        <taxon>Marinilabiliales</taxon>
        <taxon>Marinilabiliaceae</taxon>
        <taxon>Saccharicrinis</taxon>
    </lineage>
</organism>
<dbReference type="STRING" id="869213.GCA_000517085_03181"/>
<accession>W7YBC0</accession>
<evidence type="ECO:0000256" key="1">
    <source>
        <dbReference type="SAM" id="Phobius"/>
    </source>
</evidence>
<gene>
    <name evidence="2" type="ORF">JCM21142_320</name>
</gene>
<dbReference type="Proteomes" id="UP000019402">
    <property type="component" value="Unassembled WGS sequence"/>
</dbReference>
<dbReference type="eggNOG" id="COG5456">
    <property type="taxonomic scope" value="Bacteria"/>
</dbReference>
<reference evidence="2 3" key="1">
    <citation type="journal article" date="2014" name="Genome Announc.">
        <title>Draft Genome Sequence of Cytophaga fermentans JCM 21142T, a Facultative Anaerobe Isolated from Marine Mud.</title>
        <authorList>
            <person name="Starns D."/>
            <person name="Oshima K."/>
            <person name="Suda W."/>
            <person name="Iino T."/>
            <person name="Yuki M."/>
            <person name="Inoue J."/>
            <person name="Kitamura K."/>
            <person name="Iida T."/>
            <person name="Darby A."/>
            <person name="Hattori M."/>
            <person name="Ohkuma M."/>
        </authorList>
    </citation>
    <scope>NUCLEOTIDE SEQUENCE [LARGE SCALE GENOMIC DNA]</scope>
    <source>
        <strain evidence="2 3">JCM 21142</strain>
    </source>
</reference>
<name>W7YBC0_9BACT</name>
<dbReference type="RefSeq" id="WP_027472635.1">
    <property type="nucleotide sequence ID" value="NZ_BAMD01000002.1"/>
</dbReference>
<evidence type="ECO:0000313" key="2">
    <source>
        <dbReference type="EMBL" id="GAF01706.1"/>
    </source>
</evidence>
<dbReference type="AlphaFoldDB" id="W7YBC0"/>
<dbReference type="Pfam" id="PF05751">
    <property type="entry name" value="FixH"/>
    <property type="match status" value="1"/>
</dbReference>
<protein>
    <recommendedName>
        <fullName evidence="4">FixH protein</fullName>
    </recommendedName>
</protein>
<evidence type="ECO:0008006" key="4">
    <source>
        <dbReference type="Google" id="ProtNLM"/>
    </source>
</evidence>
<keyword evidence="1" id="KW-1133">Transmembrane helix</keyword>
<comment type="caution">
    <text evidence="2">The sequence shown here is derived from an EMBL/GenBank/DDBJ whole genome shotgun (WGS) entry which is preliminary data.</text>
</comment>
<sequence length="146" mass="16652">MKFNWGHGIIVFFVIFFTWIISFVIFTLGENNDLVTKDYYRQGAEYGLTMKINKRSVIYQDSVSVVNVDDGALVILAASVANLPYDKTVYFYRPSGKEDDVTLLLAQGERELMVPDGDLKKGRYQVSISWVGDGKKYKVSKDFVVR</sequence>
<proteinExistence type="predicted"/>
<dbReference type="InterPro" id="IPR008620">
    <property type="entry name" value="FixH"/>
</dbReference>
<keyword evidence="3" id="KW-1185">Reference proteome</keyword>
<evidence type="ECO:0000313" key="3">
    <source>
        <dbReference type="Proteomes" id="UP000019402"/>
    </source>
</evidence>
<dbReference type="OrthoDB" id="1493774at2"/>
<dbReference type="EMBL" id="BAMD01000002">
    <property type="protein sequence ID" value="GAF01706.1"/>
    <property type="molecule type" value="Genomic_DNA"/>
</dbReference>
<keyword evidence="1" id="KW-0812">Transmembrane</keyword>
<keyword evidence="1" id="KW-0472">Membrane</keyword>